<dbReference type="PANTHER" id="PTHR10302">
    <property type="entry name" value="SINGLE-STRANDED DNA-BINDING PROTEIN"/>
    <property type="match status" value="1"/>
</dbReference>
<dbReference type="InterPro" id="IPR011344">
    <property type="entry name" value="ssDNA-bd"/>
</dbReference>
<evidence type="ECO:0000313" key="3">
    <source>
        <dbReference type="EMBL" id="KAK8081534.1"/>
    </source>
</evidence>
<protein>
    <recommendedName>
        <fullName evidence="5">SsDNA binding protein</fullName>
    </recommendedName>
</protein>
<proteinExistence type="predicted"/>
<comment type="caution">
    <text evidence="3">The sequence shown here is derived from an EMBL/GenBank/DDBJ whole genome shotgun (WGS) entry which is preliminary data.</text>
</comment>
<dbReference type="Proteomes" id="UP001446871">
    <property type="component" value="Unassembled WGS sequence"/>
</dbReference>
<dbReference type="SUPFAM" id="SSF50249">
    <property type="entry name" value="Nucleic acid-binding proteins"/>
    <property type="match status" value="1"/>
</dbReference>
<sequence length="140" mass="15144">MFAASRFASAAPAATRTFARGFSASAARPRAKITLIGNLAATPEVRPTSTGREVIEYAVASNSGPKDKRVTSWFKVASFEPEGPRRDFLTSLPKGATVLVEGNCVMNSYQDQEGNTRTSLSVYQTDLEVLRRPAQTEGEQ</sequence>
<dbReference type="InterPro" id="IPR012340">
    <property type="entry name" value="NA-bd_OB-fold"/>
</dbReference>
<dbReference type="Gene3D" id="2.40.50.140">
    <property type="entry name" value="Nucleic acid-binding proteins"/>
    <property type="match status" value="1"/>
</dbReference>
<dbReference type="EMBL" id="JAQQWM010000001">
    <property type="protein sequence ID" value="KAK8081534.1"/>
    <property type="molecule type" value="Genomic_DNA"/>
</dbReference>
<dbReference type="Pfam" id="PF00436">
    <property type="entry name" value="SSB"/>
    <property type="match status" value="1"/>
</dbReference>
<evidence type="ECO:0000256" key="2">
    <source>
        <dbReference type="PROSITE-ProRule" id="PRU00252"/>
    </source>
</evidence>
<evidence type="ECO:0000256" key="1">
    <source>
        <dbReference type="ARBA" id="ARBA00023125"/>
    </source>
</evidence>
<accession>A0ABR1WDE5</accession>
<evidence type="ECO:0008006" key="5">
    <source>
        <dbReference type="Google" id="ProtNLM"/>
    </source>
</evidence>
<organism evidence="3 4">
    <name type="scientific">Apiospora saccharicola</name>
    <dbReference type="NCBI Taxonomy" id="335842"/>
    <lineage>
        <taxon>Eukaryota</taxon>
        <taxon>Fungi</taxon>
        <taxon>Dikarya</taxon>
        <taxon>Ascomycota</taxon>
        <taxon>Pezizomycotina</taxon>
        <taxon>Sordariomycetes</taxon>
        <taxon>Xylariomycetidae</taxon>
        <taxon>Amphisphaeriales</taxon>
        <taxon>Apiosporaceae</taxon>
        <taxon>Apiospora</taxon>
    </lineage>
</organism>
<gene>
    <name evidence="3" type="ORF">PG996_000315</name>
</gene>
<dbReference type="PROSITE" id="PS50935">
    <property type="entry name" value="SSB"/>
    <property type="match status" value="1"/>
</dbReference>
<name>A0ABR1WDE5_9PEZI</name>
<dbReference type="CDD" id="cd04496">
    <property type="entry name" value="SSB_OBF"/>
    <property type="match status" value="1"/>
</dbReference>
<keyword evidence="1 2" id="KW-0238">DNA-binding</keyword>
<dbReference type="PANTHER" id="PTHR10302:SF0">
    <property type="entry name" value="SINGLE-STRANDED DNA-BINDING PROTEIN, MITOCHONDRIAL"/>
    <property type="match status" value="1"/>
</dbReference>
<reference evidence="3 4" key="1">
    <citation type="submission" date="2023-01" db="EMBL/GenBank/DDBJ databases">
        <title>Analysis of 21 Apiospora genomes using comparative genomics revels a genus with tremendous synthesis potential of carbohydrate active enzymes and secondary metabolites.</title>
        <authorList>
            <person name="Sorensen T."/>
        </authorList>
    </citation>
    <scope>NUCLEOTIDE SEQUENCE [LARGE SCALE GENOMIC DNA]</scope>
    <source>
        <strain evidence="3 4">CBS 83171</strain>
    </source>
</reference>
<evidence type="ECO:0000313" key="4">
    <source>
        <dbReference type="Proteomes" id="UP001446871"/>
    </source>
</evidence>
<keyword evidence="4" id="KW-1185">Reference proteome</keyword>
<dbReference type="InterPro" id="IPR000424">
    <property type="entry name" value="Primosome_PriB/ssb"/>
</dbReference>
<dbReference type="NCBIfam" id="TIGR00621">
    <property type="entry name" value="ssb"/>
    <property type="match status" value="1"/>
</dbReference>